<evidence type="ECO:0000313" key="2">
    <source>
        <dbReference type="EMBL" id="MCP2169076.1"/>
    </source>
</evidence>
<dbReference type="SMART" id="SM00316">
    <property type="entry name" value="S1"/>
    <property type="match status" value="1"/>
</dbReference>
<dbReference type="PROSITE" id="PS50126">
    <property type="entry name" value="S1"/>
    <property type="match status" value="1"/>
</dbReference>
<protein>
    <submittedName>
        <fullName evidence="2">Small subunit ribosomal protein S1</fullName>
    </submittedName>
</protein>
<accession>A0AAE3GIZ7</accession>
<keyword evidence="2" id="KW-0689">Ribosomal protein</keyword>
<keyword evidence="3" id="KW-1185">Reference proteome</keyword>
<dbReference type="AlphaFoldDB" id="A0AAE3GIZ7"/>
<dbReference type="CDD" id="cd00164">
    <property type="entry name" value="S1_like"/>
    <property type="match status" value="1"/>
</dbReference>
<dbReference type="Gene3D" id="2.40.50.140">
    <property type="entry name" value="Nucleic acid-binding proteins"/>
    <property type="match status" value="1"/>
</dbReference>
<dbReference type="GO" id="GO:0003676">
    <property type="term" value="F:nucleic acid binding"/>
    <property type="evidence" value="ECO:0007669"/>
    <property type="project" value="InterPro"/>
</dbReference>
<dbReference type="EMBL" id="JAMTCK010000016">
    <property type="protein sequence ID" value="MCP2169076.1"/>
    <property type="molecule type" value="Genomic_DNA"/>
</dbReference>
<sequence>MAQSAQSAQSGRGVSRSAWQSFIGAHGTGGVLTGRVTKVLPFGAFVEVAPGIQGLLPQWSWAARPESGASISVSIDSVDVERRRLSLKSA</sequence>
<dbReference type="InterPro" id="IPR012340">
    <property type="entry name" value="NA-bd_OB-fold"/>
</dbReference>
<organism evidence="2 3">
    <name type="scientific">Goodfellowiella coeruleoviolacea</name>
    <dbReference type="NCBI Taxonomy" id="334858"/>
    <lineage>
        <taxon>Bacteria</taxon>
        <taxon>Bacillati</taxon>
        <taxon>Actinomycetota</taxon>
        <taxon>Actinomycetes</taxon>
        <taxon>Pseudonocardiales</taxon>
        <taxon>Pseudonocardiaceae</taxon>
        <taxon>Goodfellowiella</taxon>
    </lineage>
</organism>
<dbReference type="Proteomes" id="UP001206128">
    <property type="component" value="Unassembled WGS sequence"/>
</dbReference>
<dbReference type="GO" id="GO:0005840">
    <property type="term" value="C:ribosome"/>
    <property type="evidence" value="ECO:0007669"/>
    <property type="project" value="UniProtKB-KW"/>
</dbReference>
<comment type="caution">
    <text evidence="2">The sequence shown here is derived from an EMBL/GenBank/DDBJ whole genome shotgun (WGS) entry which is preliminary data.</text>
</comment>
<dbReference type="InterPro" id="IPR003029">
    <property type="entry name" value="S1_domain"/>
</dbReference>
<dbReference type="Pfam" id="PF00575">
    <property type="entry name" value="S1"/>
    <property type="match status" value="1"/>
</dbReference>
<feature type="domain" description="S1 motif" evidence="1">
    <location>
        <begin position="29"/>
        <end position="90"/>
    </location>
</feature>
<gene>
    <name evidence="2" type="ORF">LX83_005956</name>
</gene>
<dbReference type="RefSeq" id="WP_253777475.1">
    <property type="nucleotide sequence ID" value="NZ_JAMTCK010000016.1"/>
</dbReference>
<proteinExistence type="predicted"/>
<evidence type="ECO:0000259" key="1">
    <source>
        <dbReference type="PROSITE" id="PS50126"/>
    </source>
</evidence>
<reference evidence="2" key="1">
    <citation type="submission" date="2022-06" db="EMBL/GenBank/DDBJ databases">
        <title>Genomic Encyclopedia of Archaeal and Bacterial Type Strains, Phase II (KMG-II): from individual species to whole genera.</title>
        <authorList>
            <person name="Goeker M."/>
        </authorList>
    </citation>
    <scope>NUCLEOTIDE SEQUENCE</scope>
    <source>
        <strain evidence="2">DSM 43935</strain>
    </source>
</reference>
<evidence type="ECO:0000313" key="3">
    <source>
        <dbReference type="Proteomes" id="UP001206128"/>
    </source>
</evidence>
<dbReference type="SUPFAM" id="SSF50249">
    <property type="entry name" value="Nucleic acid-binding proteins"/>
    <property type="match status" value="1"/>
</dbReference>
<name>A0AAE3GIZ7_9PSEU</name>
<keyword evidence="2" id="KW-0687">Ribonucleoprotein</keyword>